<proteinExistence type="predicted"/>
<name>A0A5P2D273_STRVZ</name>
<dbReference type="OrthoDB" id="4084071at2"/>
<accession>A0A5P2D273</accession>
<dbReference type="RefSeq" id="WP_150208810.1">
    <property type="nucleotide sequence ID" value="NZ_CP029190.1"/>
</dbReference>
<dbReference type="EMBL" id="CP029190">
    <property type="protein sequence ID" value="QES49225.1"/>
    <property type="molecule type" value="Genomic_DNA"/>
</dbReference>
<dbReference type="AlphaFoldDB" id="A0A5P2D273"/>
<dbReference type="Proteomes" id="UP000325211">
    <property type="component" value="Chromosome"/>
</dbReference>
<reference evidence="1 2" key="1">
    <citation type="submission" date="2018-05" db="EMBL/GenBank/DDBJ databases">
        <title>Streptomyces venezuelae.</title>
        <authorList>
            <person name="Kim W."/>
            <person name="Lee N."/>
            <person name="Cho B.-K."/>
        </authorList>
    </citation>
    <scope>NUCLEOTIDE SEQUENCE [LARGE SCALE GENOMIC DNA]</scope>
    <source>
        <strain evidence="1 2">ATCC 21782</strain>
    </source>
</reference>
<sequence length="257" mass="27902">MGIAELQVSSVEEADGAGGVCIVRCIGGIARTGQLYAAAGSRLVLRRIEWYGRESAFLDAAHSAKVHLSGAIVPLLGQFQVISSIPVAALSLTDAEFWLADGTPPAKAQDLHTLRALGNTRMQDDRLPQGERIRWARVQLAAIERMGLAPLVAAIDAAQVRACLIRYLGPEPDRGGGDGLRDPAGLCCFVLDRTGIGPDRALRDGRVWRDLEPERILHLRRLKLLTASLEAARPHLADDHPLAATVDAWRRVRRQLP</sequence>
<protein>
    <submittedName>
        <fullName evidence="1">Uncharacterized protein</fullName>
    </submittedName>
</protein>
<gene>
    <name evidence="1" type="ORF">DEJ50_16855</name>
</gene>
<organism evidence="1 2">
    <name type="scientific">Streptomyces venezuelae</name>
    <dbReference type="NCBI Taxonomy" id="54571"/>
    <lineage>
        <taxon>Bacteria</taxon>
        <taxon>Bacillati</taxon>
        <taxon>Actinomycetota</taxon>
        <taxon>Actinomycetes</taxon>
        <taxon>Kitasatosporales</taxon>
        <taxon>Streptomycetaceae</taxon>
        <taxon>Streptomyces</taxon>
    </lineage>
</organism>
<evidence type="ECO:0000313" key="1">
    <source>
        <dbReference type="EMBL" id="QES49225.1"/>
    </source>
</evidence>
<evidence type="ECO:0000313" key="2">
    <source>
        <dbReference type="Proteomes" id="UP000325211"/>
    </source>
</evidence>